<keyword evidence="2" id="KW-1185">Reference proteome</keyword>
<comment type="caution">
    <text evidence="1">The sequence shown here is derived from an EMBL/GenBank/DDBJ whole genome shotgun (WGS) entry which is preliminary data.</text>
</comment>
<name>A0A4Y9XPS4_9AGAM</name>
<evidence type="ECO:0000313" key="2">
    <source>
        <dbReference type="Proteomes" id="UP000298327"/>
    </source>
</evidence>
<gene>
    <name evidence="1" type="ORF">EVG20_g10853</name>
</gene>
<proteinExistence type="predicted"/>
<organism evidence="1 2">
    <name type="scientific">Dentipellis fragilis</name>
    <dbReference type="NCBI Taxonomy" id="205917"/>
    <lineage>
        <taxon>Eukaryota</taxon>
        <taxon>Fungi</taxon>
        <taxon>Dikarya</taxon>
        <taxon>Basidiomycota</taxon>
        <taxon>Agaricomycotina</taxon>
        <taxon>Agaricomycetes</taxon>
        <taxon>Russulales</taxon>
        <taxon>Hericiaceae</taxon>
        <taxon>Dentipellis</taxon>
    </lineage>
</organism>
<protein>
    <submittedName>
        <fullName evidence="1">Uncharacterized protein</fullName>
    </submittedName>
</protein>
<sequence>MPRRSMAPASSRATPSAILSPWLPSRAAPSLCPLTAASRCAPATVRDTRAQSQSHACSLLAGAPVAPGPALVPRRPSTPLTAPLHFAPSNGARYTRALAPPHTPSRAQASSCARMPSRVWTASRTALVPLVAPYQRPKTRRTHTLSAPCTPSSSRTWPPSCAVRLSALRRRTIALLSHHAVSLRPSDGGRRVHPLACRRPLTPGHPRARHHSSMLLACHLAAPRCRMRVALSRPTAVVPPSHLAVLLQARRPITMAPIPHHLPHTAAPPPCLVRMATPLVSLTVCTSPPAAPSRTDTHPPPFTHPPPSHARMCMSTHHEGNMGEVASLSVACTTARHPSHIPTPTTIFHAKCVHMPTHRRLSHALSPAAISHPMRSSVACACPPADICCVQAHHCHHHRLSPVCRPLHLSHARPWCLCMTARLRLSRMHAQPLSSPMQLHPCSASQAQVNPAASLARTHAATTSRMHRASCICTHCHCRILSHAHARLLASLVRSTNFCLTCASPLGNMCEHICQYGQYSLEDGREGIRGRGNHSTPSCVVLKLAVA</sequence>
<dbReference type="EMBL" id="SEOQ01001442">
    <property type="protein sequence ID" value="TFY51752.1"/>
    <property type="molecule type" value="Genomic_DNA"/>
</dbReference>
<reference evidence="1 2" key="1">
    <citation type="submission" date="2019-02" db="EMBL/GenBank/DDBJ databases">
        <title>Genome sequencing of the rare red list fungi Dentipellis fragilis.</title>
        <authorList>
            <person name="Buettner E."/>
            <person name="Kellner H."/>
        </authorList>
    </citation>
    <scope>NUCLEOTIDE SEQUENCE [LARGE SCALE GENOMIC DNA]</scope>
    <source>
        <strain evidence="1 2">DSM 105465</strain>
    </source>
</reference>
<accession>A0A4Y9XPS4</accession>
<dbReference type="AlphaFoldDB" id="A0A4Y9XPS4"/>
<dbReference type="Proteomes" id="UP000298327">
    <property type="component" value="Unassembled WGS sequence"/>
</dbReference>
<evidence type="ECO:0000313" key="1">
    <source>
        <dbReference type="EMBL" id="TFY51752.1"/>
    </source>
</evidence>